<gene>
    <name evidence="1" type="primary">yaaA</name>
    <name evidence="1" type="ORF">E5336_06430</name>
</gene>
<dbReference type="Proteomes" id="UP000308836">
    <property type="component" value="Unassembled WGS sequence"/>
</dbReference>
<dbReference type="EMBL" id="SRYG01000011">
    <property type="protein sequence ID" value="TGY65951.1"/>
    <property type="molecule type" value="Genomic_DNA"/>
</dbReference>
<evidence type="ECO:0000313" key="1">
    <source>
        <dbReference type="EMBL" id="TGY65951.1"/>
    </source>
</evidence>
<comment type="caution">
    <text evidence="1">The sequence shown here is derived from an EMBL/GenBank/DDBJ whole genome shotgun (WGS) entry which is preliminary data.</text>
</comment>
<protein>
    <submittedName>
        <fullName evidence="1">S4 domain-containing protein YaaA</fullName>
    </submittedName>
</protein>
<name>A0AC61R7Q2_9FIRM</name>
<sequence length="67" mass="7464">MKLKIHTDYITLGQLLKKGDLIQSGGEAKGYLNSVEVLVNGEKDQRRGRKIRPGDVVETNGVRIEVE</sequence>
<keyword evidence="2" id="KW-1185">Reference proteome</keyword>
<accession>A0AC61R7Q2</accession>
<reference evidence="1" key="1">
    <citation type="submission" date="2019-04" db="EMBL/GenBank/DDBJ databases">
        <title>Microbes associate with the intestines of laboratory mice.</title>
        <authorList>
            <person name="Navarre W."/>
            <person name="Wong E."/>
            <person name="Huang K."/>
            <person name="Tropini C."/>
            <person name="Ng K."/>
            <person name="Yu B."/>
        </authorList>
    </citation>
    <scope>NUCLEOTIDE SEQUENCE</scope>
    <source>
        <strain evidence="1">NM09_H32</strain>
    </source>
</reference>
<proteinExistence type="predicted"/>
<evidence type="ECO:0000313" key="2">
    <source>
        <dbReference type="Proteomes" id="UP000308836"/>
    </source>
</evidence>
<organism evidence="1 2">
    <name type="scientific">Dubosiella muris</name>
    <dbReference type="NCBI Taxonomy" id="3038133"/>
    <lineage>
        <taxon>Bacteria</taxon>
        <taxon>Bacillati</taxon>
        <taxon>Bacillota</taxon>
        <taxon>Erysipelotrichia</taxon>
        <taxon>Erysipelotrichales</taxon>
        <taxon>Erysipelotrichaceae</taxon>
        <taxon>Dubosiella</taxon>
    </lineage>
</organism>